<sequence length="80" mass="8761">MPPSRAARYSVTCAAPPCHVSSVSTYAPAKGRIFSWFQTKNVQPPDHHHTVADSAQMMADSANGGELRRSPWRFGMVDMA</sequence>
<gene>
    <name evidence="1" type="ORF">ES332_A03G166700v1</name>
</gene>
<dbReference type="EMBL" id="CM017612">
    <property type="protein sequence ID" value="TYI36795.1"/>
    <property type="molecule type" value="Genomic_DNA"/>
</dbReference>
<protein>
    <submittedName>
        <fullName evidence="1">Uncharacterized protein</fullName>
    </submittedName>
</protein>
<reference evidence="1 2" key="1">
    <citation type="submission" date="2019-07" db="EMBL/GenBank/DDBJ databases">
        <title>WGS assembly of Gossypium tomentosum.</title>
        <authorList>
            <person name="Chen Z.J."/>
            <person name="Sreedasyam A."/>
            <person name="Ando A."/>
            <person name="Song Q."/>
            <person name="De L."/>
            <person name="Hulse-Kemp A."/>
            <person name="Ding M."/>
            <person name="Ye W."/>
            <person name="Kirkbride R."/>
            <person name="Jenkins J."/>
            <person name="Plott C."/>
            <person name="Lovell J."/>
            <person name="Lin Y.-M."/>
            <person name="Vaughn R."/>
            <person name="Liu B."/>
            <person name="Li W."/>
            <person name="Simpson S."/>
            <person name="Scheffler B."/>
            <person name="Saski C."/>
            <person name="Grover C."/>
            <person name="Hu G."/>
            <person name="Conover J."/>
            <person name="Carlson J."/>
            <person name="Shu S."/>
            <person name="Boston L."/>
            <person name="Williams M."/>
            <person name="Peterson D."/>
            <person name="Mcgee K."/>
            <person name="Jones D."/>
            <person name="Wendel J."/>
            <person name="Stelly D."/>
            <person name="Grimwood J."/>
            <person name="Schmutz J."/>
        </authorList>
    </citation>
    <scope>NUCLEOTIDE SEQUENCE [LARGE SCALE GENOMIC DNA]</scope>
    <source>
        <strain evidence="1">7179.01</strain>
    </source>
</reference>
<keyword evidence="2" id="KW-1185">Reference proteome</keyword>
<dbReference type="AlphaFoldDB" id="A0A5D2RAP4"/>
<proteinExistence type="predicted"/>
<dbReference type="Proteomes" id="UP000322667">
    <property type="component" value="Chromosome A03"/>
</dbReference>
<organism evidence="1 2">
    <name type="scientific">Gossypium tomentosum</name>
    <name type="common">Hawaiian cotton</name>
    <name type="synonym">Gossypium sandvicense</name>
    <dbReference type="NCBI Taxonomy" id="34277"/>
    <lineage>
        <taxon>Eukaryota</taxon>
        <taxon>Viridiplantae</taxon>
        <taxon>Streptophyta</taxon>
        <taxon>Embryophyta</taxon>
        <taxon>Tracheophyta</taxon>
        <taxon>Spermatophyta</taxon>
        <taxon>Magnoliopsida</taxon>
        <taxon>eudicotyledons</taxon>
        <taxon>Gunneridae</taxon>
        <taxon>Pentapetalae</taxon>
        <taxon>rosids</taxon>
        <taxon>malvids</taxon>
        <taxon>Malvales</taxon>
        <taxon>Malvaceae</taxon>
        <taxon>Malvoideae</taxon>
        <taxon>Gossypium</taxon>
    </lineage>
</organism>
<accession>A0A5D2RAP4</accession>
<evidence type="ECO:0000313" key="1">
    <source>
        <dbReference type="EMBL" id="TYI36795.1"/>
    </source>
</evidence>
<evidence type="ECO:0000313" key="2">
    <source>
        <dbReference type="Proteomes" id="UP000322667"/>
    </source>
</evidence>
<name>A0A5D2RAP4_GOSTO</name>